<keyword evidence="2" id="KW-1185">Reference proteome</keyword>
<name>A0ABT6SQE9_9ACTN</name>
<evidence type="ECO:0000313" key="2">
    <source>
        <dbReference type="Proteomes" id="UP001223978"/>
    </source>
</evidence>
<protein>
    <submittedName>
        <fullName evidence="1">Uncharacterized protein</fullName>
    </submittedName>
</protein>
<sequence>MWIKQRLSQAGQERLADSIKPRWSATLRSRYLSSGCWNCDALQGDFPVDEEASQLLYDKGVDALDAVLVAEVPTLVWQRTVHGDRGEGSGVLM</sequence>
<evidence type="ECO:0000313" key="1">
    <source>
        <dbReference type="EMBL" id="MDI3409451.1"/>
    </source>
</evidence>
<reference evidence="1 2" key="1">
    <citation type="submission" date="2023-05" db="EMBL/GenBank/DDBJ databases">
        <title>Draft genome sequence of Streptomyces sp. B-S-A6 isolated from a cave soil in Thailand.</title>
        <authorList>
            <person name="Chamroensaksri N."/>
            <person name="Muangham S."/>
        </authorList>
    </citation>
    <scope>NUCLEOTIDE SEQUENCE [LARGE SCALE GENOMIC DNA]</scope>
    <source>
        <strain evidence="1 2">B-S-A6</strain>
    </source>
</reference>
<dbReference type="RefSeq" id="WP_282547318.1">
    <property type="nucleotide sequence ID" value="NZ_JASCIQ010000078.1"/>
</dbReference>
<accession>A0ABT6SQE9</accession>
<organism evidence="1 2">
    <name type="scientific">Streptomyces cavernicola</name>
    <dbReference type="NCBI Taxonomy" id="3043613"/>
    <lineage>
        <taxon>Bacteria</taxon>
        <taxon>Bacillati</taxon>
        <taxon>Actinomycetota</taxon>
        <taxon>Actinomycetes</taxon>
        <taxon>Kitasatosporales</taxon>
        <taxon>Streptomycetaceae</taxon>
        <taxon>Streptomyces</taxon>
    </lineage>
</organism>
<gene>
    <name evidence="1" type="ORF">QIS96_37235</name>
</gene>
<dbReference type="EMBL" id="JASCIQ010000078">
    <property type="protein sequence ID" value="MDI3409451.1"/>
    <property type="molecule type" value="Genomic_DNA"/>
</dbReference>
<dbReference type="Proteomes" id="UP001223978">
    <property type="component" value="Unassembled WGS sequence"/>
</dbReference>
<proteinExistence type="predicted"/>
<comment type="caution">
    <text evidence="1">The sequence shown here is derived from an EMBL/GenBank/DDBJ whole genome shotgun (WGS) entry which is preliminary data.</text>
</comment>